<comment type="caution">
    <text evidence="1">The sequence shown here is derived from an EMBL/GenBank/DDBJ whole genome shotgun (WGS) entry which is preliminary data.</text>
</comment>
<dbReference type="EMBL" id="JBBMFA010000101">
    <property type="protein sequence ID" value="MEQ2521030.1"/>
    <property type="molecule type" value="Genomic_DNA"/>
</dbReference>
<dbReference type="Pfam" id="PF13151">
    <property type="entry name" value="DUF3990"/>
    <property type="match status" value="1"/>
</dbReference>
<proteinExistence type="predicted"/>
<reference evidence="1 2" key="1">
    <citation type="submission" date="2024-03" db="EMBL/GenBank/DDBJ databases">
        <title>Human intestinal bacterial collection.</title>
        <authorList>
            <person name="Pauvert C."/>
            <person name="Hitch T.C.A."/>
            <person name="Clavel T."/>
        </authorList>
    </citation>
    <scope>NUCLEOTIDE SEQUENCE [LARGE SCALE GENOMIC DNA]</scope>
    <source>
        <strain evidence="1 2">CLA-JM-H11</strain>
    </source>
</reference>
<keyword evidence="2" id="KW-1185">Reference proteome</keyword>
<dbReference type="Proteomes" id="UP001477672">
    <property type="component" value="Unassembled WGS sequence"/>
</dbReference>
<accession>A0ABV1GGQ8</accession>
<name>A0ABV1GGQ8_9FIRM</name>
<dbReference type="RefSeq" id="WP_349216571.1">
    <property type="nucleotide sequence ID" value="NZ_JBBMFA010000101.1"/>
</dbReference>
<protein>
    <submittedName>
        <fullName evidence="1">DUF3990 domain-containing protein</fullName>
    </submittedName>
</protein>
<dbReference type="InterPro" id="IPR025051">
    <property type="entry name" value="DUF3990"/>
</dbReference>
<evidence type="ECO:0000313" key="2">
    <source>
        <dbReference type="Proteomes" id="UP001477672"/>
    </source>
</evidence>
<sequence>MILYHGSTVPVEKPEIRISESFLDFGTGFYTTTSLQQAERWARIKMRRENKPVGYVSVYEFDFDAAKSRVVIHRYQNADMEWLQFVVKNRRGEMTDIAADMHIGPVADDNVYRSIRLFETGVLDAEETVKRLKTEVLQDQWTFHTEKLLAFVKFIESKEIREE</sequence>
<evidence type="ECO:0000313" key="1">
    <source>
        <dbReference type="EMBL" id="MEQ2521030.1"/>
    </source>
</evidence>
<gene>
    <name evidence="1" type="ORF">WMO24_11415</name>
</gene>
<organism evidence="1 2">
    <name type="scientific">Ruthenibacterium intestinale</name>
    <dbReference type="NCBI Taxonomy" id="3133163"/>
    <lineage>
        <taxon>Bacteria</taxon>
        <taxon>Bacillati</taxon>
        <taxon>Bacillota</taxon>
        <taxon>Clostridia</taxon>
        <taxon>Eubacteriales</taxon>
        <taxon>Oscillospiraceae</taxon>
        <taxon>Ruthenibacterium</taxon>
    </lineage>
</organism>